<dbReference type="GO" id="GO:0071555">
    <property type="term" value="P:cell wall organization"/>
    <property type="evidence" value="ECO:0007669"/>
    <property type="project" value="UniProtKB-KW"/>
</dbReference>
<dbReference type="PANTHER" id="PTHR43126">
    <property type="entry name" value="D-ALANYL-D-ALANINE DIPEPTIDASE"/>
    <property type="match status" value="1"/>
</dbReference>
<comment type="catalytic activity">
    <reaction evidence="1 9">
        <text>D-alanyl-D-alanine + H2O = 2 D-alanine</text>
        <dbReference type="Rhea" id="RHEA:20661"/>
        <dbReference type="ChEBI" id="CHEBI:15377"/>
        <dbReference type="ChEBI" id="CHEBI:57416"/>
        <dbReference type="ChEBI" id="CHEBI:57822"/>
        <dbReference type="EC" id="3.4.13.22"/>
    </reaction>
</comment>
<reference evidence="10 11" key="1">
    <citation type="journal article" date="2016" name="Nat. Commun.">
        <title>Thousands of microbial genomes shed light on interconnected biogeochemical processes in an aquifer system.</title>
        <authorList>
            <person name="Anantharaman K."/>
            <person name="Brown C.T."/>
            <person name="Hug L.A."/>
            <person name="Sharon I."/>
            <person name="Castelle C.J."/>
            <person name="Probst A.J."/>
            <person name="Thomas B.C."/>
            <person name="Singh A."/>
            <person name="Wilkins M.J."/>
            <person name="Karaoz U."/>
            <person name="Brodie E.L."/>
            <person name="Williams K.H."/>
            <person name="Hubbard S.S."/>
            <person name="Banfield J.F."/>
        </authorList>
    </citation>
    <scope>NUCLEOTIDE SEQUENCE [LARGE SCALE GENOMIC DNA]</scope>
</reference>
<gene>
    <name evidence="10" type="ORF">A3C89_01005</name>
</gene>
<evidence type="ECO:0000256" key="7">
    <source>
        <dbReference type="ARBA" id="ARBA00023049"/>
    </source>
</evidence>
<evidence type="ECO:0000256" key="3">
    <source>
        <dbReference type="ARBA" id="ARBA00022723"/>
    </source>
</evidence>
<comment type="cofactor">
    <cofactor evidence="9">
        <name>Zn(2+)</name>
        <dbReference type="ChEBI" id="CHEBI:29105"/>
    </cofactor>
    <text evidence="9">Binds 1 zinc ion per subunit.</text>
</comment>
<evidence type="ECO:0000256" key="8">
    <source>
        <dbReference type="ARBA" id="ARBA00023316"/>
    </source>
</evidence>
<dbReference type="Gene3D" id="3.30.1380.10">
    <property type="match status" value="1"/>
</dbReference>
<dbReference type="SUPFAM" id="SSF55166">
    <property type="entry name" value="Hedgehog/DD-peptidase"/>
    <property type="match status" value="1"/>
</dbReference>
<proteinExistence type="inferred from homology"/>
<name>A0A1F6DDQ8_9BACT</name>
<dbReference type="HAMAP" id="MF_01924">
    <property type="entry name" value="A_A_dipeptidase"/>
    <property type="match status" value="1"/>
</dbReference>
<feature type="binding site" evidence="9">
    <location>
        <position position="162"/>
    </location>
    <ligand>
        <name>Zn(2+)</name>
        <dbReference type="ChEBI" id="CHEBI:29105"/>
        <note>catalytic</note>
    </ligand>
</feature>
<dbReference type="InterPro" id="IPR000755">
    <property type="entry name" value="A_A_dipeptidase"/>
</dbReference>
<dbReference type="GO" id="GO:0160237">
    <property type="term" value="F:D-Ala-D-Ala dipeptidase activity"/>
    <property type="evidence" value="ECO:0007669"/>
    <property type="project" value="UniProtKB-EC"/>
</dbReference>
<keyword evidence="6 9" id="KW-0224">Dipeptidase</keyword>
<keyword evidence="5 9" id="KW-0862">Zinc</keyword>
<evidence type="ECO:0000313" key="10">
    <source>
        <dbReference type="EMBL" id="OGG59521.1"/>
    </source>
</evidence>
<evidence type="ECO:0000256" key="5">
    <source>
        <dbReference type="ARBA" id="ARBA00022833"/>
    </source>
</evidence>
<dbReference type="EC" id="3.4.13.22" evidence="9"/>
<evidence type="ECO:0000256" key="4">
    <source>
        <dbReference type="ARBA" id="ARBA00022801"/>
    </source>
</evidence>
<dbReference type="GO" id="GO:0006508">
    <property type="term" value="P:proteolysis"/>
    <property type="evidence" value="ECO:0007669"/>
    <property type="project" value="UniProtKB-KW"/>
</dbReference>
<keyword evidence="7 9" id="KW-0482">Metalloprotease</keyword>
<keyword evidence="2 9" id="KW-0645">Protease</keyword>
<keyword evidence="4 9" id="KW-0378">Hydrolase</keyword>
<evidence type="ECO:0000256" key="1">
    <source>
        <dbReference type="ARBA" id="ARBA00001362"/>
    </source>
</evidence>
<dbReference type="GO" id="GO:0008270">
    <property type="term" value="F:zinc ion binding"/>
    <property type="evidence" value="ECO:0007669"/>
    <property type="project" value="UniProtKB-UniRule"/>
</dbReference>
<comment type="caution">
    <text evidence="10">The sequence shown here is derived from an EMBL/GenBank/DDBJ whole genome shotgun (WGS) entry which is preliminary data.</text>
</comment>
<accession>A0A1F6DDQ8</accession>
<evidence type="ECO:0000256" key="6">
    <source>
        <dbReference type="ARBA" id="ARBA00022997"/>
    </source>
</evidence>
<dbReference type="Proteomes" id="UP000178794">
    <property type="component" value="Unassembled WGS sequence"/>
</dbReference>
<evidence type="ECO:0000256" key="2">
    <source>
        <dbReference type="ARBA" id="ARBA00022670"/>
    </source>
</evidence>
<keyword evidence="3 9" id="KW-0479">Metal-binding</keyword>
<feature type="active site" description="Proton donor/acceptor" evidence="9">
    <location>
        <position position="231"/>
    </location>
</feature>
<dbReference type="EMBL" id="MFLF01000014">
    <property type="protein sequence ID" value="OGG59521.1"/>
    <property type="molecule type" value="Genomic_DNA"/>
</dbReference>
<feature type="binding site" evidence="9">
    <location>
        <position position="234"/>
    </location>
    <ligand>
        <name>Zn(2+)</name>
        <dbReference type="ChEBI" id="CHEBI:29105"/>
        <note>catalytic</note>
    </ligand>
</feature>
<dbReference type="STRING" id="1798492.A3C89_01005"/>
<dbReference type="Pfam" id="PF01427">
    <property type="entry name" value="Peptidase_M15"/>
    <property type="match status" value="1"/>
</dbReference>
<protein>
    <recommendedName>
        <fullName evidence="9">D-alanyl-D-alanine dipeptidase</fullName>
        <shortName evidence="9">D-Ala-D-Ala dipeptidase</shortName>
        <ecNumber evidence="9">3.4.13.22</ecNumber>
    </recommendedName>
</protein>
<dbReference type="InterPro" id="IPR009045">
    <property type="entry name" value="Zn_M74/Hedgehog-like"/>
</dbReference>
<feature type="site" description="Transition state stabilizer" evidence="9">
    <location>
        <position position="107"/>
    </location>
</feature>
<evidence type="ECO:0000256" key="9">
    <source>
        <dbReference type="HAMAP-Rule" id="MF_01924"/>
    </source>
</evidence>
<sequence>MPTIRSFETLCETPVPSREHLAELRKGWRTHELMSLVDGVDDLIDVRALGINGANHYYQERMAPYHMRIPGSIPMLLVRREVATRLSVANTYLRNVGLELFVFDAWRPQAVQHFCRNVWFPAHMRNLHPEWQPERINEEVERFWAHAVKTEEEIDTSGPPPHATGAAVDLTLQTTTGQHLSMGSGFDDFTDVSRIDAFEHPSGRGGRIVRENRRILSGVMHDLGFVGHPNEWWHYSFGDQAWAIAHARMTGKHVPAHFGAVNPLPYLPE</sequence>
<organism evidence="10 11">
    <name type="scientific">Candidatus Kaiserbacteria bacterium RIFCSPHIGHO2_02_FULL_50_50</name>
    <dbReference type="NCBI Taxonomy" id="1798492"/>
    <lineage>
        <taxon>Bacteria</taxon>
        <taxon>Candidatus Kaiseribacteriota</taxon>
    </lineage>
</organism>
<evidence type="ECO:0000313" key="11">
    <source>
        <dbReference type="Proteomes" id="UP000178794"/>
    </source>
</evidence>
<comment type="function">
    <text evidence="9">Catalyzes hydrolysis of the D-alanyl-D-alanine dipeptide.</text>
</comment>
<feature type="binding site" evidence="9">
    <location>
        <position position="169"/>
    </location>
    <ligand>
        <name>Zn(2+)</name>
        <dbReference type="ChEBI" id="CHEBI:29105"/>
        <note>catalytic</note>
    </ligand>
</feature>
<dbReference type="GO" id="GO:0008237">
    <property type="term" value="F:metallopeptidase activity"/>
    <property type="evidence" value="ECO:0007669"/>
    <property type="project" value="UniProtKB-KW"/>
</dbReference>
<dbReference type="AlphaFoldDB" id="A0A1F6DDQ8"/>
<comment type="similarity">
    <text evidence="9">Belongs to the peptidase M15D family.</text>
</comment>
<keyword evidence="8" id="KW-0961">Cell wall biogenesis/degradation</keyword>